<dbReference type="HOGENOM" id="CLU_423052_0_0_1"/>
<dbReference type="AlphaFoldDB" id="B5Y5T8"/>
<protein>
    <recommendedName>
        <fullName evidence="1">Peptidase M11 gametolysin domain-containing protein</fullName>
    </recommendedName>
</protein>
<keyword evidence="3" id="KW-1185">Reference proteome</keyword>
<evidence type="ECO:0000313" key="3">
    <source>
        <dbReference type="Proteomes" id="UP000000759"/>
    </source>
</evidence>
<gene>
    <name evidence="2" type="ORF">PHATR_33624</name>
</gene>
<dbReference type="GeneID" id="7204069"/>
<proteinExistence type="predicted"/>
<dbReference type="RefSeq" id="XP_002186245.1">
    <property type="nucleotide sequence ID" value="XM_002186209.1"/>
</dbReference>
<dbReference type="Proteomes" id="UP000000759">
    <property type="component" value="Chromosome 3"/>
</dbReference>
<dbReference type="EMBL" id="CP001142">
    <property type="protein sequence ID" value="ACI65715.1"/>
    <property type="molecule type" value="Genomic_DNA"/>
</dbReference>
<accession>B5Y5T8</accession>
<dbReference type="InParanoid" id="B5Y5T8"/>
<reference evidence="2 3" key="1">
    <citation type="journal article" date="2008" name="Nature">
        <title>The Phaeodactylum genome reveals the evolutionary history of diatom genomes.</title>
        <authorList>
            <person name="Bowler C."/>
            <person name="Allen A.E."/>
            <person name="Badger J.H."/>
            <person name="Grimwood J."/>
            <person name="Jabbari K."/>
            <person name="Kuo A."/>
            <person name="Maheswari U."/>
            <person name="Martens C."/>
            <person name="Maumus F."/>
            <person name="Otillar R.P."/>
            <person name="Rayko E."/>
            <person name="Salamov A."/>
            <person name="Vandepoele K."/>
            <person name="Beszteri B."/>
            <person name="Gruber A."/>
            <person name="Heijde M."/>
            <person name="Katinka M."/>
            <person name="Mock T."/>
            <person name="Valentin K."/>
            <person name="Verret F."/>
            <person name="Berges J.A."/>
            <person name="Brownlee C."/>
            <person name="Cadoret J.P."/>
            <person name="Chiovitti A."/>
            <person name="Choi C.J."/>
            <person name="Coesel S."/>
            <person name="De Martino A."/>
            <person name="Detter J.C."/>
            <person name="Durkin C."/>
            <person name="Falciatore A."/>
            <person name="Fournet J."/>
            <person name="Haruta M."/>
            <person name="Huysman M.J."/>
            <person name="Jenkins B.D."/>
            <person name="Jiroutova K."/>
            <person name="Jorgensen R.E."/>
            <person name="Joubert Y."/>
            <person name="Kaplan A."/>
            <person name="Kroger N."/>
            <person name="Kroth P.G."/>
            <person name="La Roche J."/>
            <person name="Lindquist E."/>
            <person name="Lommer M."/>
            <person name="Martin-Jezequel V."/>
            <person name="Lopez P.J."/>
            <person name="Lucas S."/>
            <person name="Mangogna M."/>
            <person name="McGinnis K."/>
            <person name="Medlin L.K."/>
            <person name="Montsant A."/>
            <person name="Oudot-Le Secq M.P."/>
            <person name="Napoli C."/>
            <person name="Obornik M."/>
            <person name="Parker M.S."/>
            <person name="Petit J.L."/>
            <person name="Porcel B.M."/>
            <person name="Poulsen N."/>
            <person name="Robison M."/>
            <person name="Rychlewski L."/>
            <person name="Rynearson T.A."/>
            <person name="Schmutz J."/>
            <person name="Shapiro H."/>
            <person name="Siaut M."/>
            <person name="Stanley M."/>
            <person name="Sussman M.R."/>
            <person name="Taylor A.R."/>
            <person name="Vardi A."/>
            <person name="von Dassow P."/>
            <person name="Vyverman W."/>
            <person name="Willis A."/>
            <person name="Wyrwicz L.S."/>
            <person name="Rokhsar D.S."/>
            <person name="Weissenbach J."/>
            <person name="Armbrust E.V."/>
            <person name="Green B.R."/>
            <person name="Van de Peer Y."/>
            <person name="Grigoriev I.V."/>
        </authorList>
    </citation>
    <scope>NUCLEOTIDE SEQUENCE [LARGE SCALE GENOMIC DNA]</scope>
    <source>
        <strain evidence="2 3">CCAP 1055/1</strain>
    </source>
</reference>
<dbReference type="KEGG" id="pti:PHATR_33624"/>
<sequence length="648" mass="71576">MLFQRDHSARPFGVKKFIICTSSRTCLFPDLQQCVTFSFMNVTPLFLLVCHLLSAKVRGESSIRGTQKEEQHTVGKLQEQSVVCMVEQVDVKFSNYEPSPSNDAASTANDSDSAFLCVTDQDNAADQSFVIDLPPLVLENMTHHEHPVLSISDAVLDNEAVQLSVIKDASIDIDDSPSQHRSLASATGTGQVLVLRITYRGISPSLSADQLASRVFGLGNNPERHSLSSQIDACSFRQLQLRPAEGDDIVNGIAEISIDKRVAGSNSVLALDNLVVANATRRFGRLSTQFAHVLFVFPSAGLLFGGRGWLAYAYFNGWRSVYNDKWGGSLSALMHEVGHNLNLNHAGRGSQNYGDVTGYMGWGTSKIGAPTSCFNAQKSWALGWYKDRSLSLSLPDFPWGGQVAFFGEYDKTTPDQPVILSLEDGSKRFFLQYNRAKGMNEQTREFPNQVVLVSDEGPGDGRWGPQSRLEGAIGLNEQSTRRNFRIQNFEASGFPLFIRVCDEVEGPPDLVRLSIHLEDGTQSDTCNLNIEASAQTTPCDDDFSAVFFVDPNRGYKDCGWLARVMAKSDFWSEALCQEGHEAYNACAETCGKCTDKCEDTTGAFFYVNARHGNKDCEWLSTRTPWREKLCHEGNAAYAYCQESCNVCD</sequence>
<dbReference type="Pfam" id="PF05548">
    <property type="entry name" value="Peptidase_M11"/>
    <property type="match status" value="1"/>
</dbReference>
<dbReference type="SUPFAM" id="SSF55486">
    <property type="entry name" value="Metalloproteases ('zincins'), catalytic domain"/>
    <property type="match status" value="1"/>
</dbReference>
<dbReference type="eggNOG" id="ENOG502SRDR">
    <property type="taxonomic scope" value="Eukaryota"/>
</dbReference>
<dbReference type="OrthoDB" id="48545at2759"/>
<organism evidence="2 3">
    <name type="scientific">Phaeodactylum tricornutum (strain CCAP 1055/1)</name>
    <dbReference type="NCBI Taxonomy" id="556484"/>
    <lineage>
        <taxon>Eukaryota</taxon>
        <taxon>Sar</taxon>
        <taxon>Stramenopiles</taxon>
        <taxon>Ochrophyta</taxon>
        <taxon>Bacillariophyta</taxon>
        <taxon>Bacillariophyceae</taxon>
        <taxon>Bacillariophycidae</taxon>
        <taxon>Naviculales</taxon>
        <taxon>Phaeodactylaceae</taxon>
        <taxon>Phaeodactylum</taxon>
    </lineage>
</organism>
<dbReference type="InterPro" id="IPR008752">
    <property type="entry name" value="Peptidase_M11"/>
</dbReference>
<evidence type="ECO:0000313" key="2">
    <source>
        <dbReference type="EMBL" id="ACI65715.1"/>
    </source>
</evidence>
<evidence type="ECO:0000259" key="1">
    <source>
        <dbReference type="Pfam" id="PF05548"/>
    </source>
</evidence>
<name>B5Y5T8_PHATC</name>
<reference evidence="3" key="2">
    <citation type="submission" date="2008-08" db="EMBL/GenBank/DDBJ databases">
        <authorList>
            <consortium name="Diatom Consortium"/>
            <person name="Grigoriev I."/>
            <person name="Grimwood J."/>
            <person name="Kuo A."/>
            <person name="Otillar R.P."/>
            <person name="Salamov A."/>
            <person name="Detter J.C."/>
            <person name="Lindquist E."/>
            <person name="Shapiro H."/>
            <person name="Lucas S."/>
            <person name="Glavina del Rio T."/>
            <person name="Pitluck S."/>
            <person name="Rokhsar D."/>
            <person name="Bowler C."/>
        </authorList>
    </citation>
    <scope>GENOME REANNOTATION</scope>
    <source>
        <strain evidence="3">CCAP 1055/1</strain>
    </source>
</reference>
<feature type="domain" description="Peptidase M11 gametolysin" evidence="1">
    <location>
        <begin position="192"/>
        <end position="386"/>
    </location>
</feature>
<dbReference type="PaxDb" id="2850-Phatr33624"/>